<accession>A0A7V2B2R5</accession>
<dbReference type="AlphaFoldDB" id="A0A7V2B2R5"/>
<dbReference type="Pfam" id="PF14126">
    <property type="entry name" value="DUF4293"/>
    <property type="match status" value="1"/>
</dbReference>
<proteinExistence type="predicted"/>
<feature type="transmembrane region" description="Helical" evidence="1">
    <location>
        <begin position="102"/>
        <end position="120"/>
    </location>
</feature>
<evidence type="ECO:0000256" key="1">
    <source>
        <dbReference type="SAM" id="Phobius"/>
    </source>
</evidence>
<comment type="caution">
    <text evidence="2">The sequence shown here is derived from an EMBL/GenBank/DDBJ whole genome shotgun (WGS) entry which is preliminary data.</text>
</comment>
<dbReference type="InterPro" id="IPR025635">
    <property type="entry name" value="DUF4293"/>
</dbReference>
<reference evidence="2" key="1">
    <citation type="journal article" date="2020" name="mSystems">
        <title>Genome- and Community-Level Interaction Insights into Carbon Utilization and Element Cycling Functions of Hydrothermarchaeota in Hydrothermal Sediment.</title>
        <authorList>
            <person name="Zhou Z."/>
            <person name="Liu Y."/>
            <person name="Xu W."/>
            <person name="Pan J."/>
            <person name="Luo Z.H."/>
            <person name="Li M."/>
        </authorList>
    </citation>
    <scope>NUCLEOTIDE SEQUENCE [LARGE SCALE GENOMIC DNA]</scope>
    <source>
        <strain evidence="2">SpSt-143</strain>
    </source>
</reference>
<dbReference type="EMBL" id="DSGB01000007">
    <property type="protein sequence ID" value="HER97201.1"/>
    <property type="molecule type" value="Genomic_DNA"/>
</dbReference>
<name>A0A7V2B2R5_RHOMR</name>
<protein>
    <submittedName>
        <fullName evidence="2">DUF4293 family protein</fullName>
    </submittedName>
</protein>
<sequence>MIQRVQSLYLLLAAAALGLLVLAPVPGQLLALAGPGWLVLLVRTLGAVLALGAVGLIFLYRQLSRQRKLVVLAQLGVLLLSALYLGGLYVGGALGVRTTEGILWERLFWLALPLIAYLFLRLARRGIEHDLALLQSMHRLR</sequence>
<keyword evidence="1" id="KW-0812">Transmembrane</keyword>
<keyword evidence="1" id="KW-1133">Transmembrane helix</keyword>
<keyword evidence="1" id="KW-0472">Membrane</keyword>
<feature type="transmembrane region" description="Helical" evidence="1">
    <location>
        <begin position="69"/>
        <end position="90"/>
    </location>
</feature>
<feature type="transmembrane region" description="Helical" evidence="1">
    <location>
        <begin position="37"/>
        <end position="60"/>
    </location>
</feature>
<gene>
    <name evidence="2" type="ORF">ENO59_11975</name>
</gene>
<evidence type="ECO:0000313" key="2">
    <source>
        <dbReference type="EMBL" id="HER97201.1"/>
    </source>
</evidence>
<organism evidence="2">
    <name type="scientific">Rhodothermus marinus</name>
    <name type="common">Rhodothermus obamensis</name>
    <dbReference type="NCBI Taxonomy" id="29549"/>
    <lineage>
        <taxon>Bacteria</taxon>
        <taxon>Pseudomonadati</taxon>
        <taxon>Rhodothermota</taxon>
        <taxon>Rhodothermia</taxon>
        <taxon>Rhodothermales</taxon>
        <taxon>Rhodothermaceae</taxon>
        <taxon>Rhodothermus</taxon>
    </lineage>
</organism>